<evidence type="ECO:0000313" key="2">
    <source>
        <dbReference type="Proteomes" id="UP000076532"/>
    </source>
</evidence>
<keyword evidence="2" id="KW-1185">Reference proteome</keyword>
<organism evidence="1 2">
    <name type="scientific">Athelia psychrophila</name>
    <dbReference type="NCBI Taxonomy" id="1759441"/>
    <lineage>
        <taxon>Eukaryota</taxon>
        <taxon>Fungi</taxon>
        <taxon>Dikarya</taxon>
        <taxon>Basidiomycota</taxon>
        <taxon>Agaricomycotina</taxon>
        <taxon>Agaricomycetes</taxon>
        <taxon>Agaricomycetidae</taxon>
        <taxon>Atheliales</taxon>
        <taxon>Atheliaceae</taxon>
        <taxon>Athelia</taxon>
    </lineage>
</organism>
<accession>A0A166G9A1</accession>
<gene>
    <name evidence="1" type="ORF">FIBSPDRAFT_25658</name>
</gene>
<reference evidence="1 2" key="1">
    <citation type="journal article" date="2016" name="Mol. Biol. Evol.">
        <title>Comparative Genomics of Early-Diverging Mushroom-Forming Fungi Provides Insights into the Origins of Lignocellulose Decay Capabilities.</title>
        <authorList>
            <person name="Nagy L.G."/>
            <person name="Riley R."/>
            <person name="Tritt A."/>
            <person name="Adam C."/>
            <person name="Daum C."/>
            <person name="Floudas D."/>
            <person name="Sun H."/>
            <person name="Yadav J.S."/>
            <person name="Pangilinan J."/>
            <person name="Larsson K.H."/>
            <person name="Matsuura K."/>
            <person name="Barry K."/>
            <person name="Labutti K."/>
            <person name="Kuo R."/>
            <person name="Ohm R.A."/>
            <person name="Bhattacharya S.S."/>
            <person name="Shirouzu T."/>
            <person name="Yoshinaga Y."/>
            <person name="Martin F.M."/>
            <person name="Grigoriev I.V."/>
            <person name="Hibbett D.S."/>
        </authorList>
    </citation>
    <scope>NUCLEOTIDE SEQUENCE [LARGE SCALE GENOMIC DNA]</scope>
    <source>
        <strain evidence="1 2">CBS 109695</strain>
    </source>
</reference>
<dbReference type="Proteomes" id="UP000076532">
    <property type="component" value="Unassembled WGS sequence"/>
</dbReference>
<proteinExistence type="predicted"/>
<sequence>MSQNTQDQAGGSSSGSYDLRAIYQGAIDQLQGMRDAGQLSSADYDLITSTSKPGEILLPVGTANASRISAAVEPLLSLLEKFGTAMDLVMQFSPEFMSVNILGIVWGSIKFMMAVSP</sequence>
<dbReference type="EMBL" id="KV417581">
    <property type="protein sequence ID" value="KZP17601.1"/>
    <property type="molecule type" value="Genomic_DNA"/>
</dbReference>
<name>A0A166G9A1_9AGAM</name>
<protein>
    <submittedName>
        <fullName evidence="1">Uncharacterized protein</fullName>
    </submittedName>
</protein>
<dbReference type="AlphaFoldDB" id="A0A166G9A1"/>
<evidence type="ECO:0000313" key="1">
    <source>
        <dbReference type="EMBL" id="KZP17601.1"/>
    </source>
</evidence>